<name>A0ACA9N2H0_9GLOM</name>
<accession>A0ACA9N2H0</accession>
<feature type="non-terminal residue" evidence="1">
    <location>
        <position position="1"/>
    </location>
</feature>
<dbReference type="Proteomes" id="UP000789702">
    <property type="component" value="Unassembled WGS sequence"/>
</dbReference>
<evidence type="ECO:0000313" key="1">
    <source>
        <dbReference type="EMBL" id="CAG8624078.1"/>
    </source>
</evidence>
<reference evidence="1" key="1">
    <citation type="submission" date="2021-06" db="EMBL/GenBank/DDBJ databases">
        <authorList>
            <person name="Kallberg Y."/>
            <person name="Tangrot J."/>
            <person name="Rosling A."/>
        </authorList>
    </citation>
    <scope>NUCLEOTIDE SEQUENCE</scope>
    <source>
        <strain evidence="1">IL203A</strain>
    </source>
</reference>
<organism evidence="1 2">
    <name type="scientific">Dentiscutata heterogama</name>
    <dbReference type="NCBI Taxonomy" id="1316150"/>
    <lineage>
        <taxon>Eukaryota</taxon>
        <taxon>Fungi</taxon>
        <taxon>Fungi incertae sedis</taxon>
        <taxon>Mucoromycota</taxon>
        <taxon>Glomeromycotina</taxon>
        <taxon>Glomeromycetes</taxon>
        <taxon>Diversisporales</taxon>
        <taxon>Gigasporaceae</taxon>
        <taxon>Dentiscutata</taxon>
    </lineage>
</organism>
<feature type="non-terminal residue" evidence="1">
    <location>
        <position position="47"/>
    </location>
</feature>
<dbReference type="EMBL" id="CAJVPU010012503">
    <property type="protein sequence ID" value="CAG8624078.1"/>
    <property type="molecule type" value="Genomic_DNA"/>
</dbReference>
<protein>
    <submittedName>
        <fullName evidence="1">15521_t:CDS:1</fullName>
    </submittedName>
</protein>
<proteinExistence type="predicted"/>
<keyword evidence="2" id="KW-1185">Reference proteome</keyword>
<evidence type="ECO:0000313" key="2">
    <source>
        <dbReference type="Proteomes" id="UP000789702"/>
    </source>
</evidence>
<sequence>YYYNEPIPETSTLTSQNNEQYPVTTMLLSFATHETQPQPQFTTPEAY</sequence>
<gene>
    <name evidence="1" type="ORF">DHETER_LOCUS8133</name>
</gene>
<comment type="caution">
    <text evidence="1">The sequence shown here is derived from an EMBL/GenBank/DDBJ whole genome shotgun (WGS) entry which is preliminary data.</text>
</comment>